<feature type="region of interest" description="Disordered" evidence="1">
    <location>
        <begin position="1"/>
        <end position="42"/>
    </location>
</feature>
<sequence length="395" mass="41888">MSAEEEDPEATMVVRRAPVPPPVVATPAPPAEPAEPGEPAFLAPAEPEEEAPAVVVIAPPVTEILEQPAEPLAVPPGPQAPSPMATLMAHPDRFDLDQAAYVIARGRDPVELPFASVSRLGLPLSEVTAADEETSGLTSPLFGLIGPGGTLPRHYTATVGAESRRRNATLRPRSPALHAFLDMLARRFTGMWVRAGAKYRPTRDSGPTRRALDAAVGMGTPGLSGRLAVPAESLRYHAGHLAARTRSAERLRAMLAEEAGAEVEIVEFAGGWLRLPPTEQSRMGQAHGRLGVDAAIGAQVWDPQARFIIRLGPLDAESFARLLPGQPLFEQICGLTRLFVGPEQDFVLNPILAADAVPVTRLGEGGGRLGLTSWMGASRRRHTPAGDAYLRPSGA</sequence>
<keyword evidence="3" id="KW-1185">Reference proteome</keyword>
<dbReference type="Pfam" id="PF06996">
    <property type="entry name" value="T6SS_TssG"/>
    <property type="match status" value="1"/>
</dbReference>
<dbReference type="InterPro" id="IPR010732">
    <property type="entry name" value="T6SS_TssG-like"/>
</dbReference>
<protein>
    <submittedName>
        <fullName evidence="2">Type VI secretion system baseplate subunit TssG</fullName>
    </submittedName>
</protein>
<dbReference type="Proteomes" id="UP000766336">
    <property type="component" value="Unassembled WGS sequence"/>
</dbReference>
<accession>A0ABS5QKY1</accession>
<comment type="caution">
    <text evidence="2">The sequence shown here is derived from an EMBL/GenBank/DDBJ whole genome shotgun (WGS) entry which is preliminary data.</text>
</comment>
<dbReference type="PANTHER" id="PTHR35564:SF4">
    <property type="entry name" value="CYTOPLASMIC PROTEIN"/>
    <property type="match status" value="1"/>
</dbReference>
<evidence type="ECO:0000313" key="3">
    <source>
        <dbReference type="Proteomes" id="UP000766336"/>
    </source>
</evidence>
<evidence type="ECO:0000313" key="2">
    <source>
        <dbReference type="EMBL" id="MBS7813333.1"/>
    </source>
</evidence>
<dbReference type="EMBL" id="JAHCDA010000004">
    <property type="protein sequence ID" value="MBS7813333.1"/>
    <property type="molecule type" value="Genomic_DNA"/>
</dbReference>
<feature type="compositionally biased region" description="Pro residues" evidence="1">
    <location>
        <begin position="18"/>
        <end position="33"/>
    </location>
</feature>
<dbReference type="RefSeq" id="WP_213672020.1">
    <property type="nucleotide sequence ID" value="NZ_JAHCDA010000004.1"/>
</dbReference>
<name>A0ABS5QKY1_9PROT</name>
<proteinExistence type="predicted"/>
<reference evidence="2 3" key="1">
    <citation type="submission" date="2021-05" db="EMBL/GenBank/DDBJ databases">
        <title>Roseococcus sp. XZZS9, whole genome shotgun sequencing project.</title>
        <authorList>
            <person name="Zhao G."/>
            <person name="Shen L."/>
        </authorList>
    </citation>
    <scope>NUCLEOTIDE SEQUENCE [LARGE SCALE GENOMIC DNA]</scope>
    <source>
        <strain evidence="2 3">XZZS9</strain>
    </source>
</reference>
<evidence type="ECO:0000256" key="1">
    <source>
        <dbReference type="SAM" id="MobiDB-lite"/>
    </source>
</evidence>
<gene>
    <name evidence="2" type="primary">tssG</name>
    <name evidence="2" type="ORF">KHU32_20495</name>
</gene>
<dbReference type="PANTHER" id="PTHR35564">
    <property type="match status" value="1"/>
</dbReference>
<dbReference type="NCBIfam" id="TIGR03347">
    <property type="entry name" value="VI_chp_1"/>
    <property type="match status" value="1"/>
</dbReference>
<organism evidence="2 3">
    <name type="scientific">Roseococcus pinisoli</name>
    <dbReference type="NCBI Taxonomy" id="2835040"/>
    <lineage>
        <taxon>Bacteria</taxon>
        <taxon>Pseudomonadati</taxon>
        <taxon>Pseudomonadota</taxon>
        <taxon>Alphaproteobacteria</taxon>
        <taxon>Acetobacterales</taxon>
        <taxon>Roseomonadaceae</taxon>
        <taxon>Roseococcus</taxon>
    </lineage>
</organism>